<sequence length="58" mass="6523">MDDEVFSTQAVTVSLGKYFNGVLLDIESVAIVKFNGERLSEESLAKKFRAFQTPLRNI</sequence>
<evidence type="ECO:0000313" key="2">
    <source>
        <dbReference type="Proteomes" id="UP001207337"/>
    </source>
</evidence>
<reference evidence="1 2" key="1">
    <citation type="submission" date="2021-11" db="EMBL/GenBank/DDBJ databases">
        <title>Aliifidinibius sp. nov., a new bacterium isolated from saline soil.</title>
        <authorList>
            <person name="Galisteo C."/>
            <person name="De La Haba R."/>
            <person name="Sanchez-Porro C."/>
            <person name="Ventosa A."/>
        </authorList>
    </citation>
    <scope>NUCLEOTIDE SEQUENCE [LARGE SCALE GENOMIC DNA]</scope>
    <source>
        <strain evidence="1 2">KACC 190600</strain>
    </source>
</reference>
<organism evidence="1 2">
    <name type="scientific">Fodinibius salicampi</name>
    <dbReference type="NCBI Taxonomy" id="1920655"/>
    <lineage>
        <taxon>Bacteria</taxon>
        <taxon>Pseudomonadati</taxon>
        <taxon>Balneolota</taxon>
        <taxon>Balneolia</taxon>
        <taxon>Balneolales</taxon>
        <taxon>Balneolaceae</taxon>
        <taxon>Fodinibius</taxon>
    </lineage>
</organism>
<evidence type="ECO:0000313" key="1">
    <source>
        <dbReference type="EMBL" id="MCW9713233.1"/>
    </source>
</evidence>
<comment type="caution">
    <text evidence="1">The sequence shown here is derived from an EMBL/GenBank/DDBJ whole genome shotgun (WGS) entry which is preliminary data.</text>
</comment>
<dbReference type="Proteomes" id="UP001207337">
    <property type="component" value="Unassembled WGS sequence"/>
</dbReference>
<protein>
    <submittedName>
        <fullName evidence="1">Uncharacterized protein</fullName>
    </submittedName>
</protein>
<dbReference type="RefSeq" id="WP_265789765.1">
    <property type="nucleotide sequence ID" value="NZ_BAABRS010000002.1"/>
</dbReference>
<name>A0ABT3PZE0_9BACT</name>
<gene>
    <name evidence="1" type="ORF">LQ318_09980</name>
</gene>
<accession>A0ABT3PZE0</accession>
<proteinExistence type="predicted"/>
<keyword evidence="2" id="KW-1185">Reference proteome</keyword>
<dbReference type="EMBL" id="JAJNDC010000002">
    <property type="protein sequence ID" value="MCW9713233.1"/>
    <property type="molecule type" value="Genomic_DNA"/>
</dbReference>